<protein>
    <submittedName>
        <fullName evidence="1">Uncharacterized protein</fullName>
    </submittedName>
</protein>
<name>A0A7X2V3J2_9BACI</name>
<comment type="caution">
    <text evidence="1">The sequence shown here is derived from an EMBL/GenBank/DDBJ whole genome shotgun (WGS) entry which is preliminary data.</text>
</comment>
<dbReference type="OrthoDB" id="2869049at2"/>
<organism evidence="1 2">
    <name type="scientific">Metabacillus mangrovi</name>
    <dbReference type="NCBI Taxonomy" id="1491830"/>
    <lineage>
        <taxon>Bacteria</taxon>
        <taxon>Bacillati</taxon>
        <taxon>Bacillota</taxon>
        <taxon>Bacilli</taxon>
        <taxon>Bacillales</taxon>
        <taxon>Bacillaceae</taxon>
        <taxon>Metabacillus</taxon>
    </lineage>
</organism>
<accession>A0A7X2V3J2</accession>
<gene>
    <name evidence="1" type="ORF">GKZ89_01415</name>
</gene>
<dbReference type="EMBL" id="WMIB01000001">
    <property type="protein sequence ID" value="MTH52048.1"/>
    <property type="molecule type" value="Genomic_DNA"/>
</dbReference>
<dbReference type="RefSeq" id="WP_155110592.1">
    <property type="nucleotide sequence ID" value="NZ_WMIB01000001.1"/>
</dbReference>
<evidence type="ECO:0000313" key="1">
    <source>
        <dbReference type="EMBL" id="MTH52048.1"/>
    </source>
</evidence>
<sequence length="118" mass="12789">MAQFSTGPVDNQSGALGRIAQFLTVKAVNRDAVNSGTLLVEGYSIGGSRTLYVQELVSISPNQVLTRNYFADVDTYEFLLTAGGTAEPEMEVSLWGKDSSGNIVSSQRLVFEEFEENS</sequence>
<keyword evidence="2" id="KW-1185">Reference proteome</keyword>
<dbReference type="AlphaFoldDB" id="A0A7X2V3J2"/>
<evidence type="ECO:0000313" key="2">
    <source>
        <dbReference type="Proteomes" id="UP000434639"/>
    </source>
</evidence>
<proteinExistence type="predicted"/>
<dbReference type="Proteomes" id="UP000434639">
    <property type="component" value="Unassembled WGS sequence"/>
</dbReference>
<reference evidence="1 2" key="1">
    <citation type="journal article" date="2017" name="Int. J. Syst. Evol. Microbiol.">
        <title>Bacillus mangrovi sp. nov., isolated from a sediment sample from a mangrove forest.</title>
        <authorList>
            <person name="Gupta V."/>
            <person name="Singh P.K."/>
            <person name="Korpole S."/>
            <person name="Tanuku N.R.S."/>
            <person name="Pinnaka A.K."/>
        </authorList>
    </citation>
    <scope>NUCLEOTIDE SEQUENCE [LARGE SCALE GENOMIC DNA]</scope>
    <source>
        <strain evidence="1 2">KCTC 33872</strain>
    </source>
</reference>